<gene>
    <name evidence="3" type="ORF">EGT67_16580</name>
</gene>
<sequence>MQVQLSSLPRCVSGSAPRPDQRIGARPHSVGGSICTVNVTRRLTTRPTEERASVSPLELFFDLVFVFALTRVTELWGHDPSSVNLLHGVLVMAVLWWSWVGYSWVANLVRADEGVLRVVMLAAMSAVFVIALTIPEAFDDLPGGLDAPLVFAVGYFVVRMLHILIFLVISKEDPQLRGQVMRFVPSMLTGTTFLLIASQLTGPWQTVMWFLALAGDYLGTLIGGTGWRLRSVSHFAERHSSFVIIALGESIASIGIGVASLPTTWAIIVASLLGLAVSSLLWWAYFDVTSLMVEQGFEASRGRHRIRIAQRCYSYAHLPMVLGIVMVSLGLKKILYYVGDGNEHRLTDPLQGWPLVALFGGAALYLAALVYFKQYGAGAFSVPRTVTVVVLLALIPLAWHLPALVTLGLLTAVLLVLIAYETFVFAERRRTIRA</sequence>
<feature type="transmembrane region" description="Helical" evidence="2">
    <location>
        <begin position="85"/>
        <end position="102"/>
    </location>
</feature>
<dbReference type="AlphaFoldDB" id="A0A3S3AU39"/>
<name>A0A3S3AU39_9NOCA</name>
<comment type="caution">
    <text evidence="3">The sequence shown here is derived from an EMBL/GenBank/DDBJ whole genome shotgun (WGS) entry which is preliminary data.</text>
</comment>
<dbReference type="InterPro" id="IPR010640">
    <property type="entry name" value="Low_temperature_requirement_A"/>
</dbReference>
<keyword evidence="2" id="KW-1133">Transmembrane helix</keyword>
<feature type="transmembrane region" description="Helical" evidence="2">
    <location>
        <begin position="114"/>
        <end position="135"/>
    </location>
</feature>
<feature type="transmembrane region" description="Helical" evidence="2">
    <location>
        <begin position="180"/>
        <end position="201"/>
    </location>
</feature>
<evidence type="ECO:0000313" key="3">
    <source>
        <dbReference type="EMBL" id="RVW08523.1"/>
    </source>
</evidence>
<feature type="transmembrane region" description="Helical" evidence="2">
    <location>
        <begin position="265"/>
        <end position="285"/>
    </location>
</feature>
<protein>
    <submittedName>
        <fullName evidence="3">Low temperature requirement protein A</fullName>
    </submittedName>
</protein>
<feature type="region of interest" description="Disordered" evidence="1">
    <location>
        <begin position="1"/>
        <end position="29"/>
    </location>
</feature>
<keyword evidence="2" id="KW-0472">Membrane</keyword>
<evidence type="ECO:0000313" key="4">
    <source>
        <dbReference type="Proteomes" id="UP000286208"/>
    </source>
</evidence>
<dbReference type="OrthoDB" id="7698234at2"/>
<feature type="transmembrane region" description="Helical" evidence="2">
    <location>
        <begin position="351"/>
        <end position="372"/>
    </location>
</feature>
<proteinExistence type="predicted"/>
<dbReference type="EMBL" id="RKLP01000008">
    <property type="protein sequence ID" value="RVW08523.1"/>
    <property type="molecule type" value="Genomic_DNA"/>
</dbReference>
<feature type="transmembrane region" description="Helical" evidence="2">
    <location>
        <begin position="405"/>
        <end position="426"/>
    </location>
</feature>
<reference evidence="3 4" key="1">
    <citation type="submission" date="2018-11" db="EMBL/GenBank/DDBJ databases">
        <title>Rhodococcus spongicola sp. nov. and Rhodococcus xishaensis sp. nov. from marine sponges.</title>
        <authorList>
            <person name="Li L."/>
            <person name="Lin H.W."/>
        </authorList>
    </citation>
    <scope>NUCLEOTIDE SEQUENCE [LARGE SCALE GENOMIC DNA]</scope>
    <source>
        <strain evidence="3 4">CCTCC AB2014297</strain>
    </source>
</reference>
<dbReference type="Proteomes" id="UP000286208">
    <property type="component" value="Unassembled WGS sequence"/>
</dbReference>
<evidence type="ECO:0000256" key="2">
    <source>
        <dbReference type="SAM" id="Phobius"/>
    </source>
</evidence>
<accession>A0A3S3AU39</accession>
<dbReference type="PANTHER" id="PTHR36840:SF1">
    <property type="entry name" value="BLL5714 PROTEIN"/>
    <property type="match status" value="1"/>
</dbReference>
<dbReference type="Pfam" id="PF06772">
    <property type="entry name" value="LtrA"/>
    <property type="match status" value="1"/>
</dbReference>
<dbReference type="PANTHER" id="PTHR36840">
    <property type="entry name" value="BLL5714 PROTEIN"/>
    <property type="match status" value="1"/>
</dbReference>
<evidence type="ECO:0000256" key="1">
    <source>
        <dbReference type="SAM" id="MobiDB-lite"/>
    </source>
</evidence>
<feature type="transmembrane region" description="Helical" evidence="2">
    <location>
        <begin position="241"/>
        <end position="259"/>
    </location>
</feature>
<feature type="transmembrane region" description="Helical" evidence="2">
    <location>
        <begin position="379"/>
        <end position="399"/>
    </location>
</feature>
<keyword evidence="4" id="KW-1185">Reference proteome</keyword>
<feature type="transmembrane region" description="Helical" evidence="2">
    <location>
        <begin position="147"/>
        <end position="168"/>
    </location>
</feature>
<keyword evidence="2" id="KW-0812">Transmembrane</keyword>
<organism evidence="3 4">
    <name type="scientific">Prescottella agglutinans</name>
    <dbReference type="NCBI Taxonomy" id="1644129"/>
    <lineage>
        <taxon>Bacteria</taxon>
        <taxon>Bacillati</taxon>
        <taxon>Actinomycetota</taxon>
        <taxon>Actinomycetes</taxon>
        <taxon>Mycobacteriales</taxon>
        <taxon>Nocardiaceae</taxon>
        <taxon>Prescottella</taxon>
    </lineage>
</organism>
<feature type="transmembrane region" description="Helical" evidence="2">
    <location>
        <begin position="207"/>
        <end position="229"/>
    </location>
</feature>
<feature type="transmembrane region" description="Helical" evidence="2">
    <location>
        <begin position="312"/>
        <end position="331"/>
    </location>
</feature>